<dbReference type="PROSITE" id="PS01124">
    <property type="entry name" value="HTH_ARAC_FAMILY_2"/>
    <property type="match status" value="1"/>
</dbReference>
<evidence type="ECO:0000313" key="6">
    <source>
        <dbReference type="Proteomes" id="UP001143347"/>
    </source>
</evidence>
<dbReference type="Pfam" id="PF14525">
    <property type="entry name" value="AraC_binding_2"/>
    <property type="match status" value="1"/>
</dbReference>
<keyword evidence="3" id="KW-0804">Transcription</keyword>
<feature type="domain" description="HTH araC/xylS-type" evidence="4">
    <location>
        <begin position="232"/>
        <end position="331"/>
    </location>
</feature>
<sequence>MTDRPSTRLTCDLVSEWTTRLEAYAGTSPPTPPIGRFGADGMTQYNALVDVSTPDPDNFGAMLYRRTLSKLTTYCALHTPMLLERTPQLVRARPYESVVVHVSSMPGHITVRQGTRDVAYRPGQLVFVNLAVPYSQYCESVTDPTGIIIPTEMLGRLRRTAELTERSGASSTLLARAAAGFVTRFAADTALSSGPVPPVDTELAAVDLIAAALAELNVERYRLEDNTLFVHEAALDLIERHHRDPDFSPDVIAEELHVSRRQIYRHFENAGQSVAGLIAARRARSARELLEANPALSISEVAAACGFPSVATFRNRFRQHYGIGPRDYRKSVLQPQR</sequence>
<dbReference type="InterPro" id="IPR018060">
    <property type="entry name" value="HTH_AraC"/>
</dbReference>
<dbReference type="InterPro" id="IPR009057">
    <property type="entry name" value="Homeodomain-like_sf"/>
</dbReference>
<keyword evidence="1" id="KW-0805">Transcription regulation</keyword>
<evidence type="ECO:0000256" key="2">
    <source>
        <dbReference type="ARBA" id="ARBA00023125"/>
    </source>
</evidence>
<dbReference type="PANTHER" id="PTHR46796:SF6">
    <property type="entry name" value="ARAC SUBFAMILY"/>
    <property type="match status" value="1"/>
</dbReference>
<reference evidence="5" key="1">
    <citation type="submission" date="2022-10" db="EMBL/GenBank/DDBJ databases">
        <title>WGS of marine actinomycetes from Thailand.</title>
        <authorList>
            <person name="Thawai C."/>
        </authorList>
    </citation>
    <scope>NUCLEOTIDE SEQUENCE</scope>
    <source>
        <strain evidence="5">SW21</strain>
    </source>
</reference>
<keyword evidence="2" id="KW-0238">DNA-binding</keyword>
<evidence type="ECO:0000256" key="3">
    <source>
        <dbReference type="ARBA" id="ARBA00023163"/>
    </source>
</evidence>
<protein>
    <submittedName>
        <fullName evidence="5">AraC family transcriptional regulator</fullName>
    </submittedName>
</protein>
<gene>
    <name evidence="5" type="ORF">OSB52_06035</name>
</gene>
<comment type="caution">
    <text evidence="5">The sequence shown here is derived from an EMBL/GenBank/DDBJ whole genome shotgun (WGS) entry which is preliminary data.</text>
</comment>
<dbReference type="Pfam" id="PF12833">
    <property type="entry name" value="HTH_18"/>
    <property type="match status" value="1"/>
</dbReference>
<evidence type="ECO:0000256" key="1">
    <source>
        <dbReference type="ARBA" id="ARBA00023015"/>
    </source>
</evidence>
<dbReference type="InterPro" id="IPR050204">
    <property type="entry name" value="AraC_XylS_family_regulators"/>
</dbReference>
<proteinExistence type="predicted"/>
<dbReference type="PRINTS" id="PR00032">
    <property type="entry name" value="HTHARAC"/>
</dbReference>
<dbReference type="AlphaFoldDB" id="A0A9X3D4V2"/>
<organism evidence="5 6">
    <name type="scientific">Gordonia aquimaris</name>
    <dbReference type="NCBI Taxonomy" id="2984863"/>
    <lineage>
        <taxon>Bacteria</taxon>
        <taxon>Bacillati</taxon>
        <taxon>Actinomycetota</taxon>
        <taxon>Actinomycetes</taxon>
        <taxon>Mycobacteriales</taxon>
        <taxon>Gordoniaceae</taxon>
        <taxon>Gordonia</taxon>
    </lineage>
</organism>
<dbReference type="EMBL" id="JAPKFM010000004">
    <property type="protein sequence ID" value="MCX2963652.1"/>
    <property type="molecule type" value="Genomic_DNA"/>
</dbReference>
<dbReference type="InterPro" id="IPR020449">
    <property type="entry name" value="Tscrpt_reg_AraC-type_HTH"/>
</dbReference>
<evidence type="ECO:0000313" key="5">
    <source>
        <dbReference type="EMBL" id="MCX2963652.1"/>
    </source>
</evidence>
<dbReference type="InterPro" id="IPR035418">
    <property type="entry name" value="AraC-bd_2"/>
</dbReference>
<dbReference type="SMART" id="SM00342">
    <property type="entry name" value="HTH_ARAC"/>
    <property type="match status" value="1"/>
</dbReference>
<name>A0A9X3D4V2_9ACTN</name>
<dbReference type="Gene3D" id="1.10.10.60">
    <property type="entry name" value="Homeodomain-like"/>
    <property type="match status" value="1"/>
</dbReference>
<evidence type="ECO:0000259" key="4">
    <source>
        <dbReference type="PROSITE" id="PS01124"/>
    </source>
</evidence>
<dbReference type="GO" id="GO:0043565">
    <property type="term" value="F:sequence-specific DNA binding"/>
    <property type="evidence" value="ECO:0007669"/>
    <property type="project" value="InterPro"/>
</dbReference>
<dbReference type="PANTHER" id="PTHR46796">
    <property type="entry name" value="HTH-TYPE TRANSCRIPTIONAL ACTIVATOR RHAS-RELATED"/>
    <property type="match status" value="1"/>
</dbReference>
<dbReference type="GO" id="GO:0003700">
    <property type="term" value="F:DNA-binding transcription factor activity"/>
    <property type="evidence" value="ECO:0007669"/>
    <property type="project" value="InterPro"/>
</dbReference>
<accession>A0A9X3D4V2</accession>
<dbReference type="SUPFAM" id="SSF46689">
    <property type="entry name" value="Homeodomain-like"/>
    <property type="match status" value="1"/>
</dbReference>
<keyword evidence="6" id="KW-1185">Reference proteome</keyword>
<dbReference type="RefSeq" id="WP_266060730.1">
    <property type="nucleotide sequence ID" value="NZ_JAPKFM010000004.1"/>
</dbReference>
<dbReference type="Proteomes" id="UP001143347">
    <property type="component" value="Unassembled WGS sequence"/>
</dbReference>